<dbReference type="PANTHER" id="PTHR48013">
    <property type="entry name" value="DUAL SPECIFICITY MITOGEN-ACTIVATED PROTEIN KINASE KINASE 5-RELATED"/>
    <property type="match status" value="1"/>
</dbReference>
<evidence type="ECO:0000256" key="1">
    <source>
        <dbReference type="ARBA" id="ARBA00022679"/>
    </source>
</evidence>
<comment type="caution">
    <text evidence="11">The sequence shown here is derived from an EMBL/GenBank/DDBJ whole genome shotgun (WGS) entry which is preliminary data.</text>
</comment>
<comment type="similarity">
    <text evidence="5">Belongs to the protein kinase superfamily. STE Ser/Thr protein kinase family. MAP kinase kinase subfamily.</text>
</comment>
<dbReference type="Gene3D" id="1.10.510.10">
    <property type="entry name" value="Transferase(Phosphotransferase) domain 1"/>
    <property type="match status" value="1"/>
</dbReference>
<dbReference type="PROSITE" id="PS00108">
    <property type="entry name" value="PROTEIN_KINASE_ST"/>
    <property type="match status" value="1"/>
</dbReference>
<dbReference type="InterPro" id="IPR011009">
    <property type="entry name" value="Kinase-like_dom_sf"/>
</dbReference>
<dbReference type="Proteomes" id="UP000824469">
    <property type="component" value="Unassembled WGS sequence"/>
</dbReference>
<dbReference type="SMART" id="SM00220">
    <property type="entry name" value="S_TKc"/>
    <property type="match status" value="1"/>
</dbReference>
<evidence type="ECO:0000256" key="7">
    <source>
        <dbReference type="ARBA" id="ARBA00049014"/>
    </source>
</evidence>
<evidence type="ECO:0000256" key="4">
    <source>
        <dbReference type="ARBA" id="ARBA00022840"/>
    </source>
</evidence>
<evidence type="ECO:0000256" key="2">
    <source>
        <dbReference type="ARBA" id="ARBA00022741"/>
    </source>
</evidence>
<evidence type="ECO:0000313" key="11">
    <source>
        <dbReference type="EMBL" id="KAH9330386.1"/>
    </source>
</evidence>
<protein>
    <recommendedName>
        <fullName evidence="6">mitogen-activated protein kinase kinase</fullName>
        <ecNumber evidence="6">2.7.12.2</ecNumber>
    </recommendedName>
</protein>
<reference evidence="11 12" key="1">
    <citation type="journal article" date="2021" name="Nat. Plants">
        <title>The Taxus genome provides insights into paclitaxel biosynthesis.</title>
        <authorList>
            <person name="Xiong X."/>
            <person name="Gou J."/>
            <person name="Liao Q."/>
            <person name="Li Y."/>
            <person name="Zhou Q."/>
            <person name="Bi G."/>
            <person name="Li C."/>
            <person name="Du R."/>
            <person name="Wang X."/>
            <person name="Sun T."/>
            <person name="Guo L."/>
            <person name="Liang H."/>
            <person name="Lu P."/>
            <person name="Wu Y."/>
            <person name="Zhang Z."/>
            <person name="Ro D.K."/>
            <person name="Shang Y."/>
            <person name="Huang S."/>
            <person name="Yan J."/>
        </authorList>
    </citation>
    <scope>NUCLEOTIDE SEQUENCE [LARGE SCALE GENOMIC DNA]</scope>
    <source>
        <strain evidence="11">Ta-2019</strain>
    </source>
</reference>
<comment type="catalytic activity">
    <reaction evidence="7">
        <text>L-seryl-[protein] + ATP = O-phospho-L-seryl-[protein] + ADP + H(+)</text>
        <dbReference type="Rhea" id="RHEA:17989"/>
        <dbReference type="Rhea" id="RHEA-COMP:9863"/>
        <dbReference type="Rhea" id="RHEA-COMP:11604"/>
        <dbReference type="ChEBI" id="CHEBI:15378"/>
        <dbReference type="ChEBI" id="CHEBI:29999"/>
        <dbReference type="ChEBI" id="CHEBI:30616"/>
        <dbReference type="ChEBI" id="CHEBI:83421"/>
        <dbReference type="ChEBI" id="CHEBI:456216"/>
        <dbReference type="EC" id="2.7.12.2"/>
    </reaction>
</comment>
<keyword evidence="4" id="KW-0067">ATP-binding</keyword>
<dbReference type="InterPro" id="IPR000719">
    <property type="entry name" value="Prot_kinase_dom"/>
</dbReference>
<dbReference type="EMBL" id="JAHRHJ020000001">
    <property type="protein sequence ID" value="KAH9330386.1"/>
    <property type="molecule type" value="Genomic_DNA"/>
</dbReference>
<dbReference type="AlphaFoldDB" id="A0AA38GXH2"/>
<keyword evidence="1" id="KW-0808">Transferase</keyword>
<evidence type="ECO:0000256" key="5">
    <source>
        <dbReference type="ARBA" id="ARBA00038035"/>
    </source>
</evidence>
<dbReference type="GO" id="GO:0005524">
    <property type="term" value="F:ATP binding"/>
    <property type="evidence" value="ECO:0007669"/>
    <property type="project" value="UniProtKB-KW"/>
</dbReference>
<keyword evidence="3" id="KW-0418">Kinase</keyword>
<dbReference type="GO" id="GO:0004708">
    <property type="term" value="F:MAP kinase kinase activity"/>
    <property type="evidence" value="ECO:0007669"/>
    <property type="project" value="UniProtKB-EC"/>
</dbReference>
<organism evidence="11 12">
    <name type="scientific">Taxus chinensis</name>
    <name type="common">Chinese yew</name>
    <name type="synonym">Taxus wallichiana var. chinensis</name>
    <dbReference type="NCBI Taxonomy" id="29808"/>
    <lineage>
        <taxon>Eukaryota</taxon>
        <taxon>Viridiplantae</taxon>
        <taxon>Streptophyta</taxon>
        <taxon>Embryophyta</taxon>
        <taxon>Tracheophyta</taxon>
        <taxon>Spermatophyta</taxon>
        <taxon>Pinopsida</taxon>
        <taxon>Pinidae</taxon>
        <taxon>Conifers II</taxon>
        <taxon>Cupressales</taxon>
        <taxon>Taxaceae</taxon>
        <taxon>Taxus</taxon>
    </lineage>
</organism>
<dbReference type="SUPFAM" id="SSF56112">
    <property type="entry name" value="Protein kinase-like (PK-like)"/>
    <property type="match status" value="1"/>
</dbReference>
<comment type="catalytic activity">
    <reaction evidence="9">
        <text>L-tyrosyl-[protein] + ATP = O-phospho-L-tyrosyl-[protein] + ADP + H(+)</text>
        <dbReference type="Rhea" id="RHEA:10596"/>
        <dbReference type="Rhea" id="RHEA-COMP:10136"/>
        <dbReference type="Rhea" id="RHEA-COMP:20101"/>
        <dbReference type="ChEBI" id="CHEBI:15378"/>
        <dbReference type="ChEBI" id="CHEBI:30616"/>
        <dbReference type="ChEBI" id="CHEBI:46858"/>
        <dbReference type="ChEBI" id="CHEBI:61978"/>
        <dbReference type="ChEBI" id="CHEBI:456216"/>
        <dbReference type="EC" id="2.7.12.2"/>
    </reaction>
</comment>
<dbReference type="PANTHER" id="PTHR48013:SF9">
    <property type="entry name" value="DUAL SPECIFICITY MITOGEN-ACTIVATED PROTEIN KINASE KINASE 5"/>
    <property type="match status" value="1"/>
</dbReference>
<evidence type="ECO:0000259" key="10">
    <source>
        <dbReference type="PROSITE" id="PS50011"/>
    </source>
</evidence>
<feature type="domain" description="Protein kinase" evidence="10">
    <location>
        <begin position="44"/>
        <end position="314"/>
    </location>
</feature>
<sequence>MAAMSAKKRFLLKTEISIPKRPPLLPPVLIMAERLDTQRQLSEFEKVGILGQGSEGIVYKLLHRSSSSFHALNVVRLRDEASQLTKQIHTEARILEKIHSPYVVKCDSFFVDGGNMSFLLEYMDGGSLANFAKQKNHSSEPILAKIAEQVLQGLKYLHHEKIVHRDIKPSNLLINRNSLQVKITDFGVRRIVSRQDYNNTDYNSYVGTCAYMSPERLDPDGSYGGNGSDGDGLYAGDIWSLGVTMLECYMGYFPFLPPGQNPDWAALMFAISIEDLPSLPPTASPQFQSFINSCLQKEVSRRWTASQLLDHPFVNGSLSV</sequence>
<dbReference type="EC" id="2.7.12.2" evidence="6"/>
<proteinExistence type="inferred from homology"/>
<evidence type="ECO:0000256" key="3">
    <source>
        <dbReference type="ARBA" id="ARBA00022777"/>
    </source>
</evidence>
<evidence type="ECO:0000256" key="8">
    <source>
        <dbReference type="ARBA" id="ARBA00049299"/>
    </source>
</evidence>
<gene>
    <name evidence="11" type="ORF">KI387_002494</name>
</gene>
<keyword evidence="2" id="KW-0547">Nucleotide-binding</keyword>
<evidence type="ECO:0000313" key="12">
    <source>
        <dbReference type="Proteomes" id="UP000824469"/>
    </source>
</evidence>
<keyword evidence="12" id="KW-1185">Reference proteome</keyword>
<dbReference type="Pfam" id="PF00069">
    <property type="entry name" value="Pkinase"/>
    <property type="match status" value="1"/>
</dbReference>
<dbReference type="Gene3D" id="3.30.200.20">
    <property type="entry name" value="Phosphorylase Kinase, domain 1"/>
    <property type="match status" value="1"/>
</dbReference>
<name>A0AA38GXH2_TAXCH</name>
<evidence type="ECO:0000256" key="6">
    <source>
        <dbReference type="ARBA" id="ARBA00038999"/>
    </source>
</evidence>
<dbReference type="PROSITE" id="PS50011">
    <property type="entry name" value="PROTEIN_KINASE_DOM"/>
    <property type="match status" value="1"/>
</dbReference>
<dbReference type="GO" id="GO:0051707">
    <property type="term" value="P:response to other organism"/>
    <property type="evidence" value="ECO:0007669"/>
    <property type="project" value="UniProtKB-ARBA"/>
</dbReference>
<evidence type="ECO:0000256" key="9">
    <source>
        <dbReference type="ARBA" id="ARBA00051693"/>
    </source>
</evidence>
<dbReference type="InterPro" id="IPR008271">
    <property type="entry name" value="Ser/Thr_kinase_AS"/>
</dbReference>
<accession>A0AA38GXH2</accession>
<dbReference type="CDD" id="cd06623">
    <property type="entry name" value="PKc_MAPKK_plant_like"/>
    <property type="match status" value="1"/>
</dbReference>
<comment type="catalytic activity">
    <reaction evidence="8">
        <text>L-threonyl-[protein] + ATP = O-phospho-L-threonyl-[protein] + ADP + H(+)</text>
        <dbReference type="Rhea" id="RHEA:46608"/>
        <dbReference type="Rhea" id="RHEA-COMP:11060"/>
        <dbReference type="Rhea" id="RHEA-COMP:11605"/>
        <dbReference type="ChEBI" id="CHEBI:15378"/>
        <dbReference type="ChEBI" id="CHEBI:30013"/>
        <dbReference type="ChEBI" id="CHEBI:30616"/>
        <dbReference type="ChEBI" id="CHEBI:61977"/>
        <dbReference type="ChEBI" id="CHEBI:456216"/>
        <dbReference type="EC" id="2.7.12.2"/>
    </reaction>
</comment>